<dbReference type="SUPFAM" id="SSF46689">
    <property type="entry name" value="Homeodomain-like"/>
    <property type="match status" value="1"/>
</dbReference>
<sequence length="98" mass="11012">METNQELQERIASHPSICGGKPVIRGTSIRVLEILDMIFLGFGFQDILSEYPNLEKADIDACLEYASTRLHSPILEKVVKGLPDRFSPKKDRGRIAAR</sequence>
<dbReference type="InterPro" id="IPR036388">
    <property type="entry name" value="WH-like_DNA-bd_sf"/>
</dbReference>
<reference evidence="1 2" key="1">
    <citation type="submission" date="2024-09" db="EMBL/GenBank/DDBJ databases">
        <title>Taxonomic and Genotyping Characterization of Leptospira Strains isolated from Multiple Sources in Colombia highlights the importance of intermediate species.</title>
        <authorList>
            <person name="Torres Higuera L."/>
            <person name="Rojas Tapias D."/>
            <person name="Jimenez Velasquez S."/>
            <person name="Renjifo Ibanez C."/>
        </authorList>
    </citation>
    <scope>NUCLEOTIDE SEQUENCE [LARGE SCALE GENOMIC DNA]</scope>
    <source>
        <strain evidence="1 2">Lep080</strain>
    </source>
</reference>
<dbReference type="EMBL" id="JBHILJ010000004">
    <property type="protein sequence ID" value="MFB5736870.1"/>
    <property type="molecule type" value="Genomic_DNA"/>
</dbReference>
<comment type="caution">
    <text evidence="1">The sequence shown here is derived from an EMBL/GenBank/DDBJ whole genome shotgun (WGS) entry which is preliminary data.</text>
</comment>
<dbReference type="PANTHER" id="PTHR34849:SF3">
    <property type="entry name" value="SSR2962 PROTEIN"/>
    <property type="match status" value="1"/>
</dbReference>
<dbReference type="PANTHER" id="PTHR34849">
    <property type="entry name" value="SSL5025 PROTEIN"/>
    <property type="match status" value="1"/>
</dbReference>
<evidence type="ECO:0000313" key="1">
    <source>
        <dbReference type="EMBL" id="MFB5736870.1"/>
    </source>
</evidence>
<dbReference type="InterPro" id="IPR009057">
    <property type="entry name" value="Homeodomain-like_sf"/>
</dbReference>
<organism evidence="1 2">
    <name type="scientific">Leptospira wolffii</name>
    <dbReference type="NCBI Taxonomy" id="409998"/>
    <lineage>
        <taxon>Bacteria</taxon>
        <taxon>Pseudomonadati</taxon>
        <taxon>Spirochaetota</taxon>
        <taxon>Spirochaetia</taxon>
        <taxon>Leptospirales</taxon>
        <taxon>Leptospiraceae</taxon>
        <taxon>Leptospira</taxon>
    </lineage>
</organism>
<accession>A0ABV5BNY1</accession>
<dbReference type="InterPro" id="IPR007367">
    <property type="entry name" value="DUF433"/>
</dbReference>
<evidence type="ECO:0000313" key="2">
    <source>
        <dbReference type="Proteomes" id="UP001580391"/>
    </source>
</evidence>
<gene>
    <name evidence="1" type="ORF">ACE5IX_10150</name>
</gene>
<dbReference type="Gene3D" id="1.10.10.10">
    <property type="entry name" value="Winged helix-like DNA-binding domain superfamily/Winged helix DNA-binding domain"/>
    <property type="match status" value="1"/>
</dbReference>
<dbReference type="Pfam" id="PF04255">
    <property type="entry name" value="DUF433"/>
    <property type="match status" value="1"/>
</dbReference>
<keyword evidence="2" id="KW-1185">Reference proteome</keyword>
<dbReference type="Proteomes" id="UP001580391">
    <property type="component" value="Unassembled WGS sequence"/>
</dbReference>
<protein>
    <submittedName>
        <fullName evidence="1">DUF433 domain-containing protein</fullName>
    </submittedName>
</protein>
<proteinExistence type="predicted"/>
<dbReference type="RefSeq" id="WP_135699919.1">
    <property type="nucleotide sequence ID" value="NZ_JBHILI010000005.1"/>
</dbReference>
<name>A0ABV5BNY1_9LEPT</name>